<evidence type="ECO:0008006" key="6">
    <source>
        <dbReference type="Google" id="ProtNLM"/>
    </source>
</evidence>
<feature type="domain" description="PX-associated" evidence="3">
    <location>
        <begin position="5"/>
        <end position="121"/>
    </location>
</feature>
<feature type="domain" description="PX" evidence="2">
    <location>
        <begin position="165"/>
        <end position="354"/>
    </location>
</feature>
<dbReference type="EMBL" id="JAVFHQ010000053">
    <property type="protein sequence ID" value="KAK4541452.1"/>
    <property type="molecule type" value="Genomic_DNA"/>
</dbReference>
<dbReference type="Proteomes" id="UP001324427">
    <property type="component" value="Unassembled WGS sequence"/>
</dbReference>
<organism evidence="4 5">
    <name type="scientific">Oleoguttula mirabilis</name>
    <dbReference type="NCBI Taxonomy" id="1507867"/>
    <lineage>
        <taxon>Eukaryota</taxon>
        <taxon>Fungi</taxon>
        <taxon>Dikarya</taxon>
        <taxon>Ascomycota</taxon>
        <taxon>Pezizomycotina</taxon>
        <taxon>Dothideomycetes</taxon>
        <taxon>Dothideomycetidae</taxon>
        <taxon>Mycosphaerellales</taxon>
        <taxon>Teratosphaeriaceae</taxon>
        <taxon>Oleoguttula</taxon>
    </lineage>
</organism>
<evidence type="ECO:0000259" key="3">
    <source>
        <dbReference type="Pfam" id="PF12828"/>
    </source>
</evidence>
<dbReference type="InterPro" id="IPR024555">
    <property type="entry name" value="PX-associated"/>
</dbReference>
<feature type="compositionally biased region" description="Basic and acidic residues" evidence="1">
    <location>
        <begin position="582"/>
        <end position="592"/>
    </location>
</feature>
<gene>
    <name evidence="4" type="ORF">LTR36_008053</name>
</gene>
<evidence type="ECO:0000313" key="4">
    <source>
        <dbReference type="EMBL" id="KAK4541452.1"/>
    </source>
</evidence>
<dbReference type="InterPro" id="IPR047168">
    <property type="entry name" value="LEC1-like"/>
</dbReference>
<evidence type="ECO:0000256" key="1">
    <source>
        <dbReference type="SAM" id="MobiDB-lite"/>
    </source>
</evidence>
<accession>A0AAV9J9Q2</accession>
<dbReference type="AlphaFoldDB" id="A0AAV9J9Q2"/>
<evidence type="ECO:0000259" key="2">
    <source>
        <dbReference type="Pfam" id="PF12825"/>
    </source>
</evidence>
<name>A0AAV9J9Q2_9PEZI</name>
<dbReference type="Pfam" id="PF12825">
    <property type="entry name" value="DUF3818"/>
    <property type="match status" value="2"/>
</dbReference>
<proteinExistence type="predicted"/>
<dbReference type="InterPro" id="IPR024554">
    <property type="entry name" value="LEC1-like_C"/>
</dbReference>
<evidence type="ECO:0000313" key="5">
    <source>
        <dbReference type="Proteomes" id="UP001324427"/>
    </source>
</evidence>
<sequence length="636" mass="71315">MAETAGLTPSQSNALLDILTHRETYGEIEDFKYPDAVYHYGPPFQDNVSNSQAPILQTLLSKFVLKLPGFRDVSPDFWKVRVQDLIQELAQAELSESYDKGVLGVRKTLATAVSALIEYPARGCLEGIEKELPDKSKKYDTSNPDDVLQSWRDTLQLLVYGDLVDELFEKAAETDDLSKHPSLVQAMHEFVVVNIASLMHYTLVLSPEGPTLLRMIQSVHNLLPYMAIRQALKIGNVATMLSAVMRVVLAKASMSSMTNWMGLTSGADEGMNLLQQIISQVLGWDKREMRKRAEKIEKDKDALPKPVREEIKDWLQRSREEHEECRKRSKEQDMSIVAVIMAMSSHSVELSDAQHATALEYLALSLGVRDRQEIVKVLCRRNPDHLTSAVRDGVDAYTPMIRNVHQAVNLSDTVWDFEQFLTDMLKMSKPSGGKGQEKPPSVEDYVDLLHRHQQSCHKFLHQVAKNGKEVTGWWRDYVHMATAQFKREGKANGGAQNAMEKAFAQLPEDDQKAVKDELAVYEKYLDDLHAASATRISAVIKRTHSTPYGPGAYLARWQHLMDTTVITPAKQKGPLRYGGSKSVKEEGRKDVDGNEAGFMTEQQVAKAVDEKTPDAPDVQRTLGLLGSRFREVLAGG</sequence>
<feature type="domain" description="PX" evidence="2">
    <location>
        <begin position="357"/>
        <end position="481"/>
    </location>
</feature>
<dbReference type="PANTHER" id="PTHR47185">
    <property type="entry name" value="PX DOMAIN-CONTAINING PROTEIN YPR097W"/>
    <property type="match status" value="1"/>
</dbReference>
<keyword evidence="5" id="KW-1185">Reference proteome</keyword>
<protein>
    <recommendedName>
        <fullName evidence="6">Px domain containing protein</fullName>
    </recommendedName>
</protein>
<dbReference type="Pfam" id="PF12828">
    <property type="entry name" value="PXB"/>
    <property type="match status" value="1"/>
</dbReference>
<comment type="caution">
    <text evidence="4">The sequence shown here is derived from an EMBL/GenBank/DDBJ whole genome shotgun (WGS) entry which is preliminary data.</text>
</comment>
<reference evidence="4 5" key="1">
    <citation type="submission" date="2021-11" db="EMBL/GenBank/DDBJ databases">
        <title>Black yeast isolated from Biological Soil Crust.</title>
        <authorList>
            <person name="Kurbessoian T."/>
        </authorList>
    </citation>
    <scope>NUCLEOTIDE SEQUENCE [LARGE SCALE GENOMIC DNA]</scope>
    <source>
        <strain evidence="4 5">CCFEE 5522</strain>
    </source>
</reference>
<feature type="region of interest" description="Disordered" evidence="1">
    <location>
        <begin position="571"/>
        <end position="595"/>
    </location>
</feature>
<dbReference type="GO" id="GO:0035091">
    <property type="term" value="F:phosphatidylinositol binding"/>
    <property type="evidence" value="ECO:0007669"/>
    <property type="project" value="TreeGrafter"/>
</dbReference>
<dbReference type="PANTHER" id="PTHR47185:SF2">
    <property type="entry name" value="FUNGAL PROTEIN"/>
    <property type="match status" value="1"/>
</dbReference>